<dbReference type="AlphaFoldDB" id="A0ABC9BKY4"/>
<reference evidence="4" key="1">
    <citation type="submission" date="2024-10" db="EMBL/GenBank/DDBJ databases">
        <authorList>
            <person name="Ryan C."/>
        </authorList>
    </citation>
    <scope>NUCLEOTIDE SEQUENCE [LARGE SCALE GENOMIC DNA]</scope>
</reference>
<evidence type="ECO:0000313" key="4">
    <source>
        <dbReference type="EMBL" id="CAL5002307.1"/>
    </source>
</evidence>
<sequence>MAPNGKRGWEPGQKGTRKKAKLQHVVSLGHSTNLNGRHVRQFMSLSNLVTKGKIAPQVTNDKAEIFDGNNSSHGIYLKEAEDLYHLWGCTKSKNLKIKFEILCVIEDSTTELNIKKPILAFSEGFGDGNEWGHVRTMLDELFGTTGDYLHTKPDHLVSFTRIGDKFQIRIFKIKNMPTLDENSMVLDELLPIFVIRPIEINHNDSTTLFLDKDMFRVSQRTGISMSYTGACLSYACGYYDQYPTTIQHEVHYPNMGNFRLSAAKDLTQWEGFNTNLAE</sequence>
<gene>
    <name evidence="4" type="ORF">URODEC1_LOCUS65887</name>
</gene>
<organism evidence="4 5">
    <name type="scientific">Urochloa decumbens</name>
    <dbReference type="NCBI Taxonomy" id="240449"/>
    <lineage>
        <taxon>Eukaryota</taxon>
        <taxon>Viridiplantae</taxon>
        <taxon>Streptophyta</taxon>
        <taxon>Embryophyta</taxon>
        <taxon>Tracheophyta</taxon>
        <taxon>Spermatophyta</taxon>
        <taxon>Magnoliopsida</taxon>
        <taxon>Liliopsida</taxon>
        <taxon>Poales</taxon>
        <taxon>Poaceae</taxon>
        <taxon>PACMAD clade</taxon>
        <taxon>Panicoideae</taxon>
        <taxon>Panicodae</taxon>
        <taxon>Paniceae</taxon>
        <taxon>Melinidinae</taxon>
        <taxon>Urochloa</taxon>
    </lineage>
</organism>
<keyword evidence="5" id="KW-1185">Reference proteome</keyword>
<evidence type="ECO:0000313" key="5">
    <source>
        <dbReference type="Proteomes" id="UP001497457"/>
    </source>
</evidence>
<dbReference type="Proteomes" id="UP001497457">
    <property type="component" value="Chromosome 26rd"/>
</dbReference>
<accession>A0ABC9BKY4</accession>
<name>A0ABC9BKY4_9POAL</name>
<evidence type="ECO:0000256" key="2">
    <source>
        <dbReference type="ARBA" id="ARBA00022517"/>
    </source>
</evidence>
<comment type="subcellular location">
    <subcellularLocation>
        <location evidence="1">Nucleus</location>
        <location evidence="1">Nucleolus</location>
    </subcellularLocation>
</comment>
<dbReference type="InterPro" id="IPR026532">
    <property type="entry name" value="BRX1"/>
</dbReference>
<evidence type="ECO:0000256" key="1">
    <source>
        <dbReference type="ARBA" id="ARBA00004604"/>
    </source>
</evidence>
<feature type="region of interest" description="Disordered" evidence="3">
    <location>
        <begin position="1"/>
        <end position="21"/>
    </location>
</feature>
<evidence type="ECO:0000256" key="3">
    <source>
        <dbReference type="SAM" id="MobiDB-lite"/>
    </source>
</evidence>
<proteinExistence type="predicted"/>
<dbReference type="PANTHER" id="PTHR13634:SF1">
    <property type="entry name" value="OS01G0148400 PROTEIN"/>
    <property type="match status" value="1"/>
</dbReference>
<dbReference type="EMBL" id="OZ075136">
    <property type="protein sequence ID" value="CAL5002307.1"/>
    <property type="molecule type" value="Genomic_DNA"/>
</dbReference>
<dbReference type="PANTHER" id="PTHR13634">
    <property type="entry name" value="RIBOSOME BIOGENESIS PROTEIN BRIX"/>
    <property type="match status" value="1"/>
</dbReference>
<dbReference type="GO" id="GO:0005730">
    <property type="term" value="C:nucleolus"/>
    <property type="evidence" value="ECO:0007669"/>
    <property type="project" value="UniProtKB-SubCell"/>
</dbReference>
<dbReference type="GO" id="GO:0042254">
    <property type="term" value="P:ribosome biogenesis"/>
    <property type="evidence" value="ECO:0007669"/>
    <property type="project" value="UniProtKB-KW"/>
</dbReference>
<protein>
    <recommendedName>
        <fullName evidence="6">LAGLIDADG homing endonuclease</fullName>
    </recommendedName>
</protein>
<keyword evidence="2" id="KW-0690">Ribosome biogenesis</keyword>
<evidence type="ECO:0008006" key="6">
    <source>
        <dbReference type="Google" id="ProtNLM"/>
    </source>
</evidence>